<dbReference type="Proteomes" id="UP000423756">
    <property type="component" value="Unassembled WGS sequence"/>
</dbReference>
<evidence type="ECO:0000313" key="3">
    <source>
        <dbReference type="Proteomes" id="UP000423756"/>
    </source>
</evidence>
<dbReference type="Pfam" id="PF08937">
    <property type="entry name" value="ThsB_TIR"/>
    <property type="match status" value="1"/>
</dbReference>
<dbReference type="GeneID" id="77344682"/>
<feature type="domain" description="Thoeris protein ThsB TIR-like" evidence="1">
    <location>
        <begin position="39"/>
        <end position="129"/>
    </location>
</feature>
<dbReference type="EMBL" id="VZPX01000004">
    <property type="protein sequence ID" value="KAB0482447.1"/>
    <property type="molecule type" value="Genomic_DNA"/>
</dbReference>
<name>A0A7V7NWY3_9VIBR</name>
<sequence>MARKIFISYKYADADVAPLNLGLLDFEPTTARRYVDVLQSNLSIFDHINKGEKDDEDLSDFKDSTIRSKLRDKIFDSSITIVLITKGMKSSFQKESEQWIPWEISYSLRESTRGFKTSRPNAILAVVIPDRMGSYDYFIQNGSCIQCNCRILRTDTLFEVLRKNMFNQKLPELSNCDSNVHTGQSVYLGEPSYIKVVKWNDFIADIDGNLDLALKLRDNIDSYNITKTVTTSDSMASMNLFGR</sequence>
<evidence type="ECO:0000313" key="2">
    <source>
        <dbReference type="EMBL" id="KAB0482447.1"/>
    </source>
</evidence>
<dbReference type="InterPro" id="IPR015032">
    <property type="entry name" value="ThsB__TIR-like_domain"/>
</dbReference>
<gene>
    <name evidence="2" type="ORF">F7Q91_03295</name>
</gene>
<dbReference type="RefSeq" id="WP_137406576.1">
    <property type="nucleotide sequence ID" value="NZ_AP025467.1"/>
</dbReference>
<organism evidence="2 3">
    <name type="scientific">Vibrio chagasii</name>
    <dbReference type="NCBI Taxonomy" id="170679"/>
    <lineage>
        <taxon>Bacteria</taxon>
        <taxon>Pseudomonadati</taxon>
        <taxon>Pseudomonadota</taxon>
        <taxon>Gammaproteobacteria</taxon>
        <taxon>Vibrionales</taxon>
        <taxon>Vibrionaceae</taxon>
        <taxon>Vibrio</taxon>
    </lineage>
</organism>
<dbReference type="AlphaFoldDB" id="A0A7V7NWY3"/>
<protein>
    <recommendedName>
        <fullName evidence="1">Thoeris protein ThsB TIR-like domain-containing protein</fullName>
    </recommendedName>
</protein>
<accession>A0A7V7NWY3</accession>
<evidence type="ECO:0000259" key="1">
    <source>
        <dbReference type="Pfam" id="PF08937"/>
    </source>
</evidence>
<reference evidence="2 3" key="1">
    <citation type="submission" date="2019-09" db="EMBL/GenBank/DDBJ databases">
        <title>Draft genome sequences of 48 bacterial type strains from the CCUG.</title>
        <authorList>
            <person name="Tunovic T."/>
            <person name="Pineiro-Iglesias B."/>
            <person name="Unosson C."/>
            <person name="Inganas E."/>
            <person name="Ohlen M."/>
            <person name="Cardew S."/>
            <person name="Jensie-Markopoulos S."/>
            <person name="Salva-Serra F."/>
            <person name="Jaen-Luchoro D."/>
            <person name="Karlsson R."/>
            <person name="Svensson-Stadler L."/>
            <person name="Chun J."/>
            <person name="Moore E."/>
        </authorList>
    </citation>
    <scope>NUCLEOTIDE SEQUENCE [LARGE SCALE GENOMIC DNA]</scope>
    <source>
        <strain evidence="2 3">CCUG 48643</strain>
    </source>
</reference>
<comment type="caution">
    <text evidence="2">The sequence shown here is derived from an EMBL/GenBank/DDBJ whole genome shotgun (WGS) entry which is preliminary data.</text>
</comment>
<proteinExistence type="predicted"/>